<evidence type="ECO:0000313" key="3">
    <source>
        <dbReference type="EMBL" id="AKQ03308.1"/>
    </source>
</evidence>
<reference evidence="3" key="1">
    <citation type="journal article" date="2015" name="ISME J.">
        <title>Aquifer environment selects for microbial species cohorts in sediment and groundwater.</title>
        <authorList>
            <person name="Hug L.A."/>
            <person name="Thomas B.C."/>
            <person name="Brown C.T."/>
            <person name="Frischkorn K.R."/>
            <person name="Williams K.H."/>
            <person name="Tringe S.G."/>
            <person name="Banfield J.F."/>
        </authorList>
    </citation>
    <scope>NUCLEOTIDE SEQUENCE</scope>
</reference>
<name>A0A0H4T6C0_9ARCH</name>
<dbReference type="AlphaFoldDB" id="A0A0H4T6C0"/>
<feature type="transmembrane region" description="Helical" evidence="1">
    <location>
        <begin position="222"/>
        <end position="242"/>
    </location>
</feature>
<keyword evidence="3" id="KW-0808">Transferase</keyword>
<dbReference type="PANTHER" id="PTHR43630">
    <property type="entry name" value="POLY-BETA-1,6-N-ACETYL-D-GLUCOSAMINE SYNTHASE"/>
    <property type="match status" value="1"/>
</dbReference>
<sequence length="273" mass="32367">MRISLICTVLNEEENIEFFIKSIINQRRKPDEFIIVDGGSEDDTLRILKKFAKRYRWIKVFQKRGANISKGRNGAIKRAKYEIIVGCDAGGKYDKNWLKNLERGFNGQVSFGIDKPLITNKFQKILARKILHKNVPGSSRNMIFLKKIWKEVGGYPEDLNRAEDTLFDEKIRKRGYKIGRVKDAICFWEMRKNLKEVKKQFHDYGYWDGVLQRNHKMLPLKYRLLIAILTILLPLYPLFWLVSKISLGFKIDFVRRYTYLRGFVRGFFEKRTL</sequence>
<dbReference type="PANTHER" id="PTHR43630:SF2">
    <property type="entry name" value="GLYCOSYLTRANSFERASE"/>
    <property type="match status" value="1"/>
</dbReference>
<dbReference type="Gene3D" id="3.90.550.10">
    <property type="entry name" value="Spore Coat Polysaccharide Biosynthesis Protein SpsA, Chain A"/>
    <property type="match status" value="1"/>
</dbReference>
<keyword evidence="1" id="KW-1133">Transmembrane helix</keyword>
<dbReference type="InterPro" id="IPR029044">
    <property type="entry name" value="Nucleotide-diphossugar_trans"/>
</dbReference>
<evidence type="ECO:0000256" key="1">
    <source>
        <dbReference type="SAM" id="Phobius"/>
    </source>
</evidence>
<dbReference type="SUPFAM" id="SSF53448">
    <property type="entry name" value="Nucleotide-diphospho-sugar transferases"/>
    <property type="match status" value="1"/>
</dbReference>
<dbReference type="Pfam" id="PF00535">
    <property type="entry name" value="Glycos_transf_2"/>
    <property type="match status" value="1"/>
</dbReference>
<accession>A0A0H4T6C0</accession>
<keyword evidence="1" id="KW-0812">Transmembrane</keyword>
<dbReference type="InterPro" id="IPR001173">
    <property type="entry name" value="Glyco_trans_2-like"/>
</dbReference>
<protein>
    <submittedName>
        <fullName evidence="3">Sugar transferase related protein</fullName>
    </submittedName>
</protein>
<keyword evidence="1" id="KW-0472">Membrane</keyword>
<organism evidence="3">
    <name type="scientific">uncultured archaeon Rifle_16ft_4_minimus_37913</name>
    <dbReference type="NCBI Taxonomy" id="1665152"/>
    <lineage>
        <taxon>Archaea</taxon>
        <taxon>environmental samples</taxon>
    </lineage>
</organism>
<dbReference type="EMBL" id="KT007010">
    <property type="protein sequence ID" value="AKQ03308.1"/>
    <property type="molecule type" value="Genomic_DNA"/>
</dbReference>
<feature type="domain" description="Glycosyltransferase 2-like" evidence="2">
    <location>
        <begin position="4"/>
        <end position="101"/>
    </location>
</feature>
<evidence type="ECO:0000259" key="2">
    <source>
        <dbReference type="Pfam" id="PF00535"/>
    </source>
</evidence>
<proteinExistence type="predicted"/>
<dbReference type="GO" id="GO:0016740">
    <property type="term" value="F:transferase activity"/>
    <property type="evidence" value="ECO:0007669"/>
    <property type="project" value="UniProtKB-KW"/>
</dbReference>